<dbReference type="PANTHER" id="PTHR43047">
    <property type="entry name" value="TWO-COMPONENT HISTIDINE PROTEIN KINASE"/>
    <property type="match status" value="1"/>
</dbReference>
<evidence type="ECO:0000259" key="11">
    <source>
        <dbReference type="PROSITE" id="PS50885"/>
    </source>
</evidence>
<dbReference type="Gene3D" id="1.10.287.130">
    <property type="match status" value="1"/>
</dbReference>
<keyword evidence="6 12" id="KW-0418">Kinase</keyword>
<evidence type="ECO:0000256" key="8">
    <source>
        <dbReference type="SAM" id="Phobius"/>
    </source>
</evidence>
<dbReference type="SMART" id="SM00387">
    <property type="entry name" value="HATPase_c"/>
    <property type="match status" value="1"/>
</dbReference>
<dbReference type="EMBL" id="FONH01000016">
    <property type="protein sequence ID" value="SFF40436.1"/>
    <property type="molecule type" value="Genomic_DNA"/>
</dbReference>
<keyword evidence="13" id="KW-1185">Reference proteome</keyword>
<dbReference type="SMART" id="SM00304">
    <property type="entry name" value="HAMP"/>
    <property type="match status" value="1"/>
</dbReference>
<dbReference type="InterPro" id="IPR001789">
    <property type="entry name" value="Sig_transdc_resp-reg_receiver"/>
</dbReference>
<sequence length="646" mass="71285">MAVAGANWTVRLWRRTSLMQRLAFIALVPTLVTAALLVVMLTRYQLNTLRGMAQSTADAIATQAASVSAEAIRNMQRRDLKRIAESVGDLPHVAHVQIRAADGEILADSRGDSAARAREVLTVVRDVKDGDQPLQPALGSVLIDLSLGEAIAAQRASLRNALIALALALFIAGVVGWQAARWISAPLRRLAGAVHKLGRGDRRVEVEVTDENEIGELQRGFNSAAAALFDVQRGMEQEIEHATVELARKNAALEAASVAKARFLAAASHDLRQPLYALTLFSSSLSVDERDPVRLDRIAHIQECVEALDHLFSELLDLSRLETGAMQIEISEFPLDHVFEEVSRNFRMIAEQHGLRLVMRTTHLWVRSDRTMLARILNNLVSNALRYTHEGGVLVVARRRHDGTVRVDVWDTGSGIEPEHQARVFDEFYRVDHHGSGEHDSGPRRGLGLGLATVQRLAELLDTRVQLKSTPGRGSVFSLHLPEVPPQHPARLEVEEAALDVSGMRVLVIDDEPAILSGIRYLLRSWGCEVAVAEDRVQALEAMETWVTPPDLVMSDLRLRDNENGLDVLAELDRRYAELGFEPFPRLLITGETRSDRLRAIMAARIPVLYKPVSPEQLREAMVTLRVTGRGVPISTAGFTPLSPSV</sequence>
<dbReference type="Pfam" id="PF00672">
    <property type="entry name" value="HAMP"/>
    <property type="match status" value="1"/>
</dbReference>
<dbReference type="InterPro" id="IPR003661">
    <property type="entry name" value="HisK_dim/P_dom"/>
</dbReference>
<organism evidence="12 13">
    <name type="scientific">Dyella marensis</name>
    <dbReference type="NCBI Taxonomy" id="500610"/>
    <lineage>
        <taxon>Bacteria</taxon>
        <taxon>Pseudomonadati</taxon>
        <taxon>Pseudomonadota</taxon>
        <taxon>Gammaproteobacteria</taxon>
        <taxon>Lysobacterales</taxon>
        <taxon>Rhodanobacteraceae</taxon>
        <taxon>Dyella</taxon>
    </lineage>
</organism>
<feature type="domain" description="HAMP" evidence="11">
    <location>
        <begin position="181"/>
        <end position="233"/>
    </location>
</feature>
<keyword evidence="4 7" id="KW-0597">Phosphoprotein</keyword>
<comment type="subcellular location">
    <subcellularLocation>
        <location evidence="2">Membrane</location>
    </subcellularLocation>
</comment>
<comment type="catalytic activity">
    <reaction evidence="1">
        <text>ATP + protein L-histidine = ADP + protein N-phospho-L-histidine.</text>
        <dbReference type="EC" id="2.7.13.3"/>
    </reaction>
</comment>
<reference evidence="13" key="1">
    <citation type="submission" date="2016-10" db="EMBL/GenBank/DDBJ databases">
        <authorList>
            <person name="Varghese N."/>
            <person name="Submissions S."/>
        </authorList>
    </citation>
    <scope>NUCLEOTIDE SEQUENCE [LARGE SCALE GENOMIC DNA]</scope>
    <source>
        <strain evidence="13">UNC178MFTsu3.1</strain>
    </source>
</reference>
<name>A0A1I2IHW8_9GAMM</name>
<dbReference type="Gene3D" id="3.40.50.2300">
    <property type="match status" value="1"/>
</dbReference>
<dbReference type="Pfam" id="PF02518">
    <property type="entry name" value="HATPase_c"/>
    <property type="match status" value="1"/>
</dbReference>
<dbReference type="SMART" id="SM00388">
    <property type="entry name" value="HisKA"/>
    <property type="match status" value="1"/>
</dbReference>
<dbReference type="SUPFAM" id="SSF52172">
    <property type="entry name" value="CheY-like"/>
    <property type="match status" value="1"/>
</dbReference>
<evidence type="ECO:0000313" key="13">
    <source>
        <dbReference type="Proteomes" id="UP000199477"/>
    </source>
</evidence>
<evidence type="ECO:0000259" key="9">
    <source>
        <dbReference type="PROSITE" id="PS50109"/>
    </source>
</evidence>
<dbReference type="RefSeq" id="WP_051548778.1">
    <property type="nucleotide sequence ID" value="NZ_FONH01000016.1"/>
</dbReference>
<feature type="modified residue" description="4-aspartylphosphate" evidence="7">
    <location>
        <position position="556"/>
    </location>
</feature>
<evidence type="ECO:0000313" key="12">
    <source>
        <dbReference type="EMBL" id="SFF40436.1"/>
    </source>
</evidence>
<dbReference type="PANTHER" id="PTHR43047:SF9">
    <property type="entry name" value="HISTIDINE KINASE"/>
    <property type="match status" value="1"/>
</dbReference>
<dbReference type="STRING" id="500610.SAMN02799615_03431"/>
<evidence type="ECO:0000256" key="1">
    <source>
        <dbReference type="ARBA" id="ARBA00000085"/>
    </source>
</evidence>
<dbReference type="SMART" id="SM00448">
    <property type="entry name" value="REC"/>
    <property type="match status" value="1"/>
</dbReference>
<evidence type="ECO:0000256" key="3">
    <source>
        <dbReference type="ARBA" id="ARBA00012438"/>
    </source>
</evidence>
<keyword evidence="8" id="KW-1133">Transmembrane helix</keyword>
<evidence type="ECO:0000256" key="7">
    <source>
        <dbReference type="PROSITE-ProRule" id="PRU00169"/>
    </source>
</evidence>
<dbReference type="FunFam" id="3.30.565.10:FF:000049">
    <property type="entry name" value="Two-component sensor histidine kinase"/>
    <property type="match status" value="1"/>
</dbReference>
<evidence type="ECO:0000256" key="6">
    <source>
        <dbReference type="ARBA" id="ARBA00022777"/>
    </source>
</evidence>
<keyword evidence="5" id="KW-0808">Transferase</keyword>
<dbReference type="SUPFAM" id="SSF55874">
    <property type="entry name" value="ATPase domain of HSP90 chaperone/DNA topoisomerase II/histidine kinase"/>
    <property type="match status" value="1"/>
</dbReference>
<dbReference type="EC" id="2.7.13.3" evidence="3"/>
<dbReference type="InterPro" id="IPR004358">
    <property type="entry name" value="Sig_transdc_His_kin-like_C"/>
</dbReference>
<dbReference type="InterPro" id="IPR005467">
    <property type="entry name" value="His_kinase_dom"/>
</dbReference>
<feature type="domain" description="Histidine kinase" evidence="9">
    <location>
        <begin position="266"/>
        <end position="485"/>
    </location>
</feature>
<dbReference type="Pfam" id="PF00512">
    <property type="entry name" value="HisKA"/>
    <property type="match status" value="1"/>
</dbReference>
<dbReference type="SUPFAM" id="SSF158472">
    <property type="entry name" value="HAMP domain-like"/>
    <property type="match status" value="1"/>
</dbReference>
<feature type="transmembrane region" description="Helical" evidence="8">
    <location>
        <begin position="161"/>
        <end position="180"/>
    </location>
</feature>
<protein>
    <recommendedName>
        <fullName evidence="3">histidine kinase</fullName>
        <ecNumber evidence="3">2.7.13.3</ecNumber>
    </recommendedName>
</protein>
<dbReference type="CDD" id="cd00082">
    <property type="entry name" value="HisKA"/>
    <property type="match status" value="1"/>
</dbReference>
<dbReference type="Gene3D" id="6.10.340.10">
    <property type="match status" value="1"/>
</dbReference>
<evidence type="ECO:0000256" key="2">
    <source>
        <dbReference type="ARBA" id="ARBA00004370"/>
    </source>
</evidence>
<evidence type="ECO:0000259" key="10">
    <source>
        <dbReference type="PROSITE" id="PS50110"/>
    </source>
</evidence>
<dbReference type="InterPro" id="IPR011006">
    <property type="entry name" value="CheY-like_superfamily"/>
</dbReference>
<dbReference type="InterPro" id="IPR003594">
    <property type="entry name" value="HATPase_dom"/>
</dbReference>
<dbReference type="CDD" id="cd06225">
    <property type="entry name" value="HAMP"/>
    <property type="match status" value="1"/>
</dbReference>
<dbReference type="InterPro" id="IPR036097">
    <property type="entry name" value="HisK_dim/P_sf"/>
</dbReference>
<keyword evidence="8" id="KW-0812">Transmembrane</keyword>
<dbReference type="PROSITE" id="PS50885">
    <property type="entry name" value="HAMP"/>
    <property type="match status" value="1"/>
</dbReference>
<dbReference type="Gene3D" id="3.30.565.10">
    <property type="entry name" value="Histidine kinase-like ATPase, C-terminal domain"/>
    <property type="match status" value="1"/>
</dbReference>
<dbReference type="InterPro" id="IPR003660">
    <property type="entry name" value="HAMP_dom"/>
</dbReference>
<feature type="domain" description="Response regulatory" evidence="10">
    <location>
        <begin position="505"/>
        <end position="626"/>
    </location>
</feature>
<proteinExistence type="predicted"/>
<feature type="transmembrane region" description="Helical" evidence="8">
    <location>
        <begin position="22"/>
        <end position="42"/>
    </location>
</feature>
<dbReference type="AlphaFoldDB" id="A0A1I2IHW8"/>
<dbReference type="SUPFAM" id="SSF47384">
    <property type="entry name" value="Homodimeric domain of signal transducing histidine kinase"/>
    <property type="match status" value="1"/>
</dbReference>
<dbReference type="PROSITE" id="PS50109">
    <property type="entry name" value="HIS_KIN"/>
    <property type="match status" value="1"/>
</dbReference>
<dbReference type="GO" id="GO:0005886">
    <property type="term" value="C:plasma membrane"/>
    <property type="evidence" value="ECO:0007669"/>
    <property type="project" value="TreeGrafter"/>
</dbReference>
<dbReference type="Pfam" id="PF00072">
    <property type="entry name" value="Response_reg"/>
    <property type="match status" value="1"/>
</dbReference>
<evidence type="ECO:0000256" key="4">
    <source>
        <dbReference type="ARBA" id="ARBA00022553"/>
    </source>
</evidence>
<evidence type="ECO:0000256" key="5">
    <source>
        <dbReference type="ARBA" id="ARBA00022679"/>
    </source>
</evidence>
<accession>A0A1I2IHW8</accession>
<dbReference type="GO" id="GO:0000155">
    <property type="term" value="F:phosphorelay sensor kinase activity"/>
    <property type="evidence" value="ECO:0007669"/>
    <property type="project" value="InterPro"/>
</dbReference>
<gene>
    <name evidence="12" type="ORF">SAMN02799615_03431</name>
</gene>
<keyword evidence="8" id="KW-0472">Membrane</keyword>
<dbReference type="CDD" id="cd00156">
    <property type="entry name" value="REC"/>
    <property type="match status" value="1"/>
</dbReference>
<dbReference type="InterPro" id="IPR036890">
    <property type="entry name" value="HATPase_C_sf"/>
</dbReference>
<dbReference type="Proteomes" id="UP000199477">
    <property type="component" value="Unassembled WGS sequence"/>
</dbReference>
<dbReference type="PROSITE" id="PS50110">
    <property type="entry name" value="RESPONSE_REGULATORY"/>
    <property type="match status" value="1"/>
</dbReference>
<dbReference type="PRINTS" id="PR00344">
    <property type="entry name" value="BCTRLSENSOR"/>
</dbReference>
<dbReference type="GO" id="GO:0009927">
    <property type="term" value="F:histidine phosphotransfer kinase activity"/>
    <property type="evidence" value="ECO:0007669"/>
    <property type="project" value="TreeGrafter"/>
</dbReference>